<evidence type="ECO:0000313" key="3">
    <source>
        <dbReference type="Proteomes" id="UP001596512"/>
    </source>
</evidence>
<organism evidence="2 3">
    <name type="scientific">Actinokineospora soli</name>
    <dbReference type="NCBI Taxonomy" id="1048753"/>
    <lineage>
        <taxon>Bacteria</taxon>
        <taxon>Bacillati</taxon>
        <taxon>Actinomycetota</taxon>
        <taxon>Actinomycetes</taxon>
        <taxon>Pseudonocardiales</taxon>
        <taxon>Pseudonocardiaceae</taxon>
        <taxon>Actinokineospora</taxon>
    </lineage>
</organism>
<comment type="caution">
    <text evidence="2">The sequence shown here is derived from an EMBL/GenBank/DDBJ whole genome shotgun (WGS) entry which is preliminary data.</text>
</comment>
<protein>
    <submittedName>
        <fullName evidence="2">Uncharacterized protein</fullName>
    </submittedName>
</protein>
<dbReference type="EMBL" id="JBHTEY010000004">
    <property type="protein sequence ID" value="MFC7613227.1"/>
    <property type="molecule type" value="Genomic_DNA"/>
</dbReference>
<gene>
    <name evidence="2" type="ORF">ACFQV2_06005</name>
</gene>
<feature type="region of interest" description="Disordered" evidence="1">
    <location>
        <begin position="68"/>
        <end position="102"/>
    </location>
</feature>
<accession>A0ABW2THI8</accession>
<proteinExistence type="predicted"/>
<name>A0ABW2THI8_9PSEU</name>
<evidence type="ECO:0000256" key="1">
    <source>
        <dbReference type="SAM" id="MobiDB-lite"/>
    </source>
</evidence>
<dbReference type="Proteomes" id="UP001596512">
    <property type="component" value="Unassembled WGS sequence"/>
</dbReference>
<sequence>MAETPKEPENWPNHPTWPINYYSDPDEYERRLALARELAEDPSEIDNLDHRIDHYSDPDEYERIFGPTFNTPAGQADVEHRPPSVQPEAPDMHTPEGHSGQA</sequence>
<reference evidence="3" key="1">
    <citation type="journal article" date="2019" name="Int. J. Syst. Evol. Microbiol.">
        <title>The Global Catalogue of Microorganisms (GCM) 10K type strain sequencing project: providing services to taxonomists for standard genome sequencing and annotation.</title>
        <authorList>
            <consortium name="The Broad Institute Genomics Platform"/>
            <consortium name="The Broad Institute Genome Sequencing Center for Infectious Disease"/>
            <person name="Wu L."/>
            <person name="Ma J."/>
        </authorList>
    </citation>
    <scope>NUCLEOTIDE SEQUENCE [LARGE SCALE GENOMIC DNA]</scope>
    <source>
        <strain evidence="3">JCM 17695</strain>
    </source>
</reference>
<evidence type="ECO:0000313" key="2">
    <source>
        <dbReference type="EMBL" id="MFC7613227.1"/>
    </source>
</evidence>
<keyword evidence="3" id="KW-1185">Reference proteome</keyword>
<feature type="region of interest" description="Disordered" evidence="1">
    <location>
        <begin position="1"/>
        <end position="20"/>
    </location>
</feature>